<protein>
    <submittedName>
        <fullName evidence="5">Helix-turn-helix domain-containing protein</fullName>
    </submittedName>
</protein>
<keyword evidence="3" id="KW-0804">Transcription</keyword>
<dbReference type="Gene3D" id="1.10.10.60">
    <property type="entry name" value="Homeodomain-like"/>
    <property type="match status" value="1"/>
</dbReference>
<dbReference type="Pfam" id="PF12833">
    <property type="entry name" value="HTH_18"/>
    <property type="match status" value="1"/>
</dbReference>
<comment type="caution">
    <text evidence="5">The sequence shown here is derived from an EMBL/GenBank/DDBJ whole genome shotgun (WGS) entry which is preliminary data.</text>
</comment>
<dbReference type="PROSITE" id="PS01124">
    <property type="entry name" value="HTH_ARAC_FAMILY_2"/>
    <property type="match status" value="1"/>
</dbReference>
<proteinExistence type="predicted"/>
<organism evidence="5 6">
    <name type="scientific">Saccharothrix xinjiangensis</name>
    <dbReference type="NCBI Taxonomy" id="204798"/>
    <lineage>
        <taxon>Bacteria</taxon>
        <taxon>Bacillati</taxon>
        <taxon>Actinomycetota</taxon>
        <taxon>Actinomycetes</taxon>
        <taxon>Pseudonocardiales</taxon>
        <taxon>Pseudonocardiaceae</taxon>
        <taxon>Saccharothrix</taxon>
    </lineage>
</organism>
<dbReference type="InterPro" id="IPR009057">
    <property type="entry name" value="Homeodomain-like_sf"/>
</dbReference>
<dbReference type="InterPro" id="IPR020449">
    <property type="entry name" value="Tscrpt_reg_AraC-type_HTH"/>
</dbReference>
<evidence type="ECO:0000256" key="1">
    <source>
        <dbReference type="ARBA" id="ARBA00023015"/>
    </source>
</evidence>
<accession>A0ABV9XUU5</accession>
<dbReference type="InterPro" id="IPR018060">
    <property type="entry name" value="HTH_AraC"/>
</dbReference>
<feature type="domain" description="HTH araC/xylS-type" evidence="4">
    <location>
        <begin position="1"/>
        <end position="66"/>
    </location>
</feature>
<evidence type="ECO:0000256" key="2">
    <source>
        <dbReference type="ARBA" id="ARBA00023125"/>
    </source>
</evidence>
<evidence type="ECO:0000313" key="5">
    <source>
        <dbReference type="EMBL" id="MFC5054109.1"/>
    </source>
</evidence>
<keyword evidence="6" id="KW-1185">Reference proteome</keyword>
<name>A0ABV9XUU5_9PSEU</name>
<evidence type="ECO:0000256" key="3">
    <source>
        <dbReference type="ARBA" id="ARBA00023163"/>
    </source>
</evidence>
<keyword evidence="1" id="KW-0805">Transcription regulation</keyword>
<sequence length="85" mass="9006">MGRTGGQRCGHDRFRSAVGHLVAAEPAGLRGPVRVIALRRGFADPAHFTRAFRAAYGLPPGEYRARAAATTRNAPRAGPAGDPDR</sequence>
<dbReference type="PRINTS" id="PR00032">
    <property type="entry name" value="HTHARAC"/>
</dbReference>
<evidence type="ECO:0000313" key="6">
    <source>
        <dbReference type="Proteomes" id="UP001595833"/>
    </source>
</evidence>
<gene>
    <name evidence="5" type="ORF">ACFPFM_10100</name>
</gene>
<keyword evidence="2" id="KW-0238">DNA-binding</keyword>
<evidence type="ECO:0000259" key="4">
    <source>
        <dbReference type="PROSITE" id="PS01124"/>
    </source>
</evidence>
<dbReference type="EMBL" id="JBHSJB010000008">
    <property type="protein sequence ID" value="MFC5054109.1"/>
    <property type="molecule type" value="Genomic_DNA"/>
</dbReference>
<dbReference type="RefSeq" id="WP_344038568.1">
    <property type="nucleotide sequence ID" value="NZ_BAAAKE010000012.1"/>
</dbReference>
<reference evidence="6" key="1">
    <citation type="journal article" date="2019" name="Int. J. Syst. Evol. Microbiol.">
        <title>The Global Catalogue of Microorganisms (GCM) 10K type strain sequencing project: providing services to taxonomists for standard genome sequencing and annotation.</title>
        <authorList>
            <consortium name="The Broad Institute Genomics Platform"/>
            <consortium name="The Broad Institute Genome Sequencing Center for Infectious Disease"/>
            <person name="Wu L."/>
            <person name="Ma J."/>
        </authorList>
    </citation>
    <scope>NUCLEOTIDE SEQUENCE [LARGE SCALE GENOMIC DNA]</scope>
    <source>
        <strain evidence="6">KCTC 12848</strain>
    </source>
</reference>
<dbReference type="Proteomes" id="UP001595833">
    <property type="component" value="Unassembled WGS sequence"/>
</dbReference>
<dbReference type="SUPFAM" id="SSF46689">
    <property type="entry name" value="Homeodomain-like"/>
    <property type="match status" value="1"/>
</dbReference>